<accession>A0AA35X867</accession>
<sequence length="50" mass="5394">MRNFSYVSDVAEGEFVTFSCTIEKTSGDILWRVGPYTVQCCGGTVALPGT</sequence>
<evidence type="ECO:0000313" key="1">
    <source>
        <dbReference type="EMBL" id="CAI8043166.1"/>
    </source>
</evidence>
<dbReference type="AlphaFoldDB" id="A0AA35X867"/>
<dbReference type="EMBL" id="CASHTH010003306">
    <property type="protein sequence ID" value="CAI8043166.1"/>
    <property type="molecule type" value="Genomic_DNA"/>
</dbReference>
<comment type="caution">
    <text evidence="1">The sequence shown here is derived from an EMBL/GenBank/DDBJ whole genome shotgun (WGS) entry which is preliminary data.</text>
</comment>
<keyword evidence="2" id="KW-1185">Reference proteome</keyword>
<organism evidence="1 2">
    <name type="scientific">Geodia barretti</name>
    <name type="common">Barrett's horny sponge</name>
    <dbReference type="NCBI Taxonomy" id="519541"/>
    <lineage>
        <taxon>Eukaryota</taxon>
        <taxon>Metazoa</taxon>
        <taxon>Porifera</taxon>
        <taxon>Demospongiae</taxon>
        <taxon>Heteroscleromorpha</taxon>
        <taxon>Tetractinellida</taxon>
        <taxon>Astrophorina</taxon>
        <taxon>Geodiidae</taxon>
        <taxon>Geodia</taxon>
    </lineage>
</organism>
<protein>
    <submittedName>
        <fullName evidence="1">Uncharacterized protein</fullName>
    </submittedName>
</protein>
<feature type="non-terminal residue" evidence="1">
    <location>
        <position position="50"/>
    </location>
</feature>
<dbReference type="Proteomes" id="UP001174909">
    <property type="component" value="Unassembled WGS sequence"/>
</dbReference>
<name>A0AA35X867_GEOBA</name>
<proteinExistence type="predicted"/>
<gene>
    <name evidence="1" type="ORF">GBAR_LOCUS23948</name>
</gene>
<evidence type="ECO:0000313" key="2">
    <source>
        <dbReference type="Proteomes" id="UP001174909"/>
    </source>
</evidence>
<reference evidence="1" key="1">
    <citation type="submission" date="2023-03" db="EMBL/GenBank/DDBJ databases">
        <authorList>
            <person name="Steffen K."/>
            <person name="Cardenas P."/>
        </authorList>
    </citation>
    <scope>NUCLEOTIDE SEQUENCE</scope>
</reference>